<dbReference type="InterPro" id="IPR048636">
    <property type="entry name" value="Csf1_N"/>
</dbReference>
<dbReference type="Proteomes" id="UP000230002">
    <property type="component" value="Unassembled WGS sequence"/>
</dbReference>
<keyword evidence="2" id="KW-0812">Transmembrane</keyword>
<dbReference type="InterPro" id="IPR029636">
    <property type="entry name" value="Csf1"/>
</dbReference>
<dbReference type="OrthoDB" id="10051416at2759"/>
<dbReference type="STRING" id="1077348.A0A2G8SQN4"/>
<evidence type="ECO:0000256" key="1">
    <source>
        <dbReference type="SAM" id="MobiDB-lite"/>
    </source>
</evidence>
<sequence>MLNAVLLIVCVCILLCIIFYLFYWNRFFAFVFSLILRLPLWNQGESSIWVGVGAIHFSALAGRILIKDLRYHSSNQTFRIVKLQLSWRYWIRRPAEEEDLSHARVIGETNGKGSSPLACRVHVSMQGLEWHIYNRTASFDNIVSQLDPGVPPTPTATPMPGSTASVRKVFSRTSVFHESYILGAPRSLASSLYKHTPTFIKRSAAWVQGQLPSLDPKNLLPISVEVTKGAITIGNVSTPNLLVAEFGRAEGTYGIVEARSKHDLYKQVLNIKLQNPSVSYVENDWYTRPMLEIGRMTHGHINQSRKANLRRILSFDSFKKIWQDLGLWKWLLASDRSSKASHHNVSASHTTPWAKRKPQKRVDEETPLGADFATLEYAIERKVLEASALELLYYADVVGVVPPPTDEQAGQAESLDPFDIGNGDLPPEWGIDLVVRGGFIRYGPWADRQRVILQHAFFPPAFGNASPTPRLKPGDTRLWTGMKVFIELRDGVSLFIPFREASKNWQWDGKVSVADRPRKREAASIHLRAGDSSTISYIVPMIASSKGYLSMLEVHLDTVTVTSSLNDIRLLTAESCRVRSHLPSPLKWNGLRQWTFAISLRQPIFYLLRDHINMFTDLAKDWSSGPPTDIDLFVPMIYIIDLDMHNYTINLYVNDHNIIDKPLIKEDNALLTLRGTRFTHGARMPFINYRPEASTVSFWLEVPDLFVDLSLPRWNIFSLYPTPDRGQVGRIGMLNMSGSYRYFADVKPENVDQLKLEFVGRDVAYKAFGWTIRHFMIMRDNYFGSFTHFSTLTEYLNKRKTGQPLGDPIHLQYREGQSNAMQVLMGLEVANGLIVVPAGLPGYEKCITEYVSNSPEDLGPCLMLFLPALQLHLRTNDYYMEMSLNIDTITGRLSDHCYNASVFSTSNHFGSRREKIVIDGLDITANRLFGHRPATSTYVCIWEIHVGGVKAALSAYEARVLSAVGSSFGLNFSDPLNSPAKEYAIPVDPDVTFLKIQVDTVNALWSVEGAAMEFTLPEGLRLDSNDLAGKTFRKVTGIRLPEATVKLFLASKQDRTRWLETADVHVDADFDVYSSPPGWRESARLQTEFVVAQDALTGRAKVLFTPEDPLDPLQRLRPGRGILDNDFYLPQIRIPRLYPMEAQDRLPVPMPTLQEDLSESDAEPLSEAVRDARVADLRPTNIAVEVLSDGDQDFTSGDESDEHDSTDYSTDYDDMFDGILHHSYEFTWLIFSNTDGSMEAPWLSLNQYSGHCRHYEGHFISRPSRWTLSPFTRTRDSIRSARSFSYQASHADVVPVAMPSTIWNATAEDDGEDVDRTTFRPLNPELRVDWLTIQYIKAYKPRPSSPGAVTTFDIQIPSVDICTLQLVHAPTSPEVANAGGARKPSQSGESYITVVELLARGLHVRGQSSSGPDRSSRIDLSGAFTSLSATLLSKSASKGSYRQDPSKQCYVEVGSSFASAIRRNIAVSLGAISSSIRHSAPDHLLTTSVILAKTLLGIRAVIDPLSTIQPSFLVQHGLPDKLRKDTAFKFLVYLRNCLRLIDDNERQTIHTLQPDVSVNEIIDVLQTQWYNPAGDDDSSSLSQHALLQELLGGRREIDALPKAAFWESPYDSIIFSLAGTRLSLRHPVESVGSNFISGPINVALHQQPGDLVQPIAWIPGKVHPSSSTRDRERRPILRVSLALSLDHISSTVHPQLVEFTQIALRDYRQHSIALQSVLRNTGVISSDPTPHRPSPSPDAPARQLPSLAIDCTLTMRSFTFTAAAEQLIVRFKNADVAYASSLLVNHHSQEPSAWDISTNHSLMFHHVAFEACSAANAASPKPHVLASLTFGDGRTNVVLQQDINRNLVVRVLVGLGKVHLDVPRSVLRLYRFVEGWRADYLPGIEATVRALLAELGSSPKGPSRSPSQASHSPKLLTFQVQASVTSIRATLQVMHGTWMSWELRETIAFLLNDSRRKGAYVFGLQMGPHVFEISGFRSGIQHAQSSGIRLEFPTVTLRGKYDGSGLQGMALVEFFHVTLRPSDWDTLLSVQQKSGQDFTDLIHIIEQTRQKGPFIASSISPSIDKTNKKPLKFNGSFKMKGFRIGLEGITSTLFLECDDISGGLGNLGRSLWHVRLSDLALSLASEGSIGAPSHRDRRSAFVRVDVEVGMGKKANSGVQHLQVSVNKIHAVMQPSSIGELGDFVDHLQAEILVRREKRASELEEFKEKTRSLMRSLDVKIGEPKASSEKLLLEMYNISVVVRNVGVAFPLTLSRDFHLSRPGSRDDSAVRAFLLSIKTIEFGTQLGESGQASMSGFSFQFVSRFRQGNPSDFSGENHKTKNKLIYPEMTAHLRSERVADSRRVHIGAEVSGFILDVDSTIPDFVSSLLEVYRRGKDRVERLTNSAPRSSPSSESAPVLEPIQAEEHYGALPTSNILVFLTFASGKVRMHSKESGGHLPRSRPLSTLLYGRPEDSGGAEEFNLPEVSVWGEFRATPALQKLANKGQSAEPSTLVFKSTIHSSENTLRPGLLPFFTELVAKIEEHMRTSNPQNPPASPASKVQGLLPVTAPTPDEPSARAPDPVSSMKISFSLRIDQSKLLLTCRPDANVIAGLHWDSGGFVVNIAPGAQRVSFTGTVGGLTVALKHGFLSEDCVKVDARNLNFSMAFAKLEPEDGLVMSSVSVVLDTEFAGSLRFSRFQDVLCFKAVWLDRIPAFSGGSSLTPTERPLPFNASPIHNPPTATVKQELTTAVLIRFRRVELEVDLGQSISAVKLSLDNMLVRTKITEILSELSLGIGHFSIVATGNLAGQVEMPDFQFQTVRRNNHEYAKEAGGRMLDLTMTSGLFTVKLDSDYHELIQYRAEPISVYIYDDWSRISSDIPTADRRVTLDFMVTGTDVLAIMTVGTVPKLVSYVNKFRMNLEAQREGAARESRAFRVASAPKPDNPLSAVANAMIQSARSRLKENESGLSYVVGQRMSLKLKLLRLIVLPRSMRDTELAQFIGEDIHARLYRLIQLENEPAQRDLQLFFSGITISKITQLHHALLPKEQPLDSRDWLSTVVSQSPEAIIFGLPSMDMQMHSEETCEEQAGETMRRVLSYDFSSSFSKAGVKDAEDIYISLNMSLYAWLTILRKTFTREMVQVQLSAEPRGITAGGAVQAAMSLRKKHDASGSLSLPADREDSLAQEAIAGTQTRQRKRGSVSARLSPLSIQTLDASAKLPAGPSPLSRTLTPTSTTFAAADSPALTTAVPSAALSSVLNGKKATGLVYVVRTRKIERLTMRQLGEATPDVMHPFFMKKAGFNLEESLPQYVHEYATLPTEEIMKALLKLYSKQLTRSTVDTP</sequence>
<keyword evidence="5" id="KW-1185">Reference proteome</keyword>
<dbReference type="PANTHER" id="PTHR32085:SF3">
    <property type="entry name" value="PROTEIN CSF1"/>
    <property type="match status" value="1"/>
</dbReference>
<gene>
    <name evidence="4" type="ORF">GSI_01741</name>
</gene>
<dbReference type="GO" id="GO:0006113">
    <property type="term" value="P:fermentation"/>
    <property type="evidence" value="ECO:0007669"/>
    <property type="project" value="InterPro"/>
</dbReference>
<organism evidence="4 5">
    <name type="scientific">Ganoderma sinense ZZ0214-1</name>
    <dbReference type="NCBI Taxonomy" id="1077348"/>
    <lineage>
        <taxon>Eukaryota</taxon>
        <taxon>Fungi</taxon>
        <taxon>Dikarya</taxon>
        <taxon>Basidiomycota</taxon>
        <taxon>Agaricomycotina</taxon>
        <taxon>Agaricomycetes</taxon>
        <taxon>Polyporales</taxon>
        <taxon>Polyporaceae</taxon>
        <taxon>Ganoderma</taxon>
    </lineage>
</organism>
<dbReference type="EMBL" id="AYKW01000002">
    <property type="protein sequence ID" value="PIL36081.1"/>
    <property type="molecule type" value="Genomic_DNA"/>
</dbReference>
<protein>
    <submittedName>
        <fullName evidence="4">Transporter</fullName>
    </submittedName>
</protein>
<feature type="region of interest" description="Disordered" evidence="1">
    <location>
        <begin position="341"/>
        <end position="361"/>
    </location>
</feature>
<dbReference type="Pfam" id="PF21678">
    <property type="entry name" value="Csf1_N"/>
    <property type="match status" value="1"/>
</dbReference>
<feature type="region of interest" description="Disordered" evidence="1">
    <location>
        <begin position="1723"/>
        <end position="1742"/>
    </location>
</feature>
<dbReference type="PANTHER" id="PTHR32085">
    <property type="entry name" value="PROTEIN CSF1"/>
    <property type="match status" value="1"/>
</dbReference>
<evidence type="ECO:0000313" key="5">
    <source>
        <dbReference type="Proteomes" id="UP000230002"/>
    </source>
</evidence>
<evidence type="ECO:0000259" key="3">
    <source>
        <dbReference type="Pfam" id="PF21678"/>
    </source>
</evidence>
<name>A0A2G8SQN4_9APHY</name>
<keyword evidence="2" id="KW-0472">Membrane</keyword>
<dbReference type="GO" id="GO:0016020">
    <property type="term" value="C:membrane"/>
    <property type="evidence" value="ECO:0007669"/>
    <property type="project" value="InterPro"/>
</dbReference>
<comment type="caution">
    <text evidence="4">The sequence shown here is derived from an EMBL/GenBank/DDBJ whole genome shotgun (WGS) entry which is preliminary data.</text>
</comment>
<feature type="transmembrane region" description="Helical" evidence="2">
    <location>
        <begin position="6"/>
        <end position="36"/>
    </location>
</feature>
<accession>A0A2G8SQN4</accession>
<feature type="domain" description="Csf1 N-terminal" evidence="3">
    <location>
        <begin position="17"/>
        <end position="798"/>
    </location>
</feature>
<evidence type="ECO:0000313" key="4">
    <source>
        <dbReference type="EMBL" id="PIL36081.1"/>
    </source>
</evidence>
<proteinExistence type="predicted"/>
<feature type="region of interest" description="Disordered" evidence="1">
    <location>
        <begin position="2525"/>
        <end position="2561"/>
    </location>
</feature>
<reference evidence="4 5" key="1">
    <citation type="journal article" date="2015" name="Sci. Rep.">
        <title>Chromosome-level genome map provides insights into diverse defense mechanisms in the medicinal fungus Ganoderma sinense.</title>
        <authorList>
            <person name="Zhu Y."/>
            <person name="Xu J."/>
            <person name="Sun C."/>
            <person name="Zhou S."/>
            <person name="Xu H."/>
            <person name="Nelson D.R."/>
            <person name="Qian J."/>
            <person name="Song J."/>
            <person name="Luo H."/>
            <person name="Xiang L."/>
            <person name="Li Y."/>
            <person name="Xu Z."/>
            <person name="Ji A."/>
            <person name="Wang L."/>
            <person name="Lu S."/>
            <person name="Hayward A."/>
            <person name="Sun W."/>
            <person name="Li X."/>
            <person name="Schwartz D.C."/>
            <person name="Wang Y."/>
            <person name="Chen S."/>
        </authorList>
    </citation>
    <scope>NUCLEOTIDE SEQUENCE [LARGE SCALE GENOMIC DNA]</scope>
    <source>
        <strain evidence="4 5">ZZ0214-1</strain>
    </source>
</reference>
<feature type="region of interest" description="Disordered" evidence="1">
    <location>
        <begin position="1188"/>
        <end position="1208"/>
    </location>
</feature>
<evidence type="ECO:0000256" key="2">
    <source>
        <dbReference type="SAM" id="Phobius"/>
    </source>
</evidence>
<keyword evidence="2" id="KW-1133">Transmembrane helix</keyword>